<keyword evidence="1" id="KW-1133">Transmembrane helix</keyword>
<dbReference type="InterPro" id="IPR016024">
    <property type="entry name" value="ARM-type_fold"/>
</dbReference>
<protein>
    <submittedName>
        <fullName evidence="2">HEAT repeat domain-containing protein</fullName>
    </submittedName>
</protein>
<sequence>MVLFLKSAHQQLESFTAIELFYIAIAVFTTIILALIMAMLVIMLGKKRLVNRQKLLQAQLKLWLVSIILQEPETSKVTFDIPESIARIVQGGFARRVLLEELVQLKNNLSGQSGDNLQQLYQQLRLDRLSAQYMRSNRWYFKAKGIQELAAMRQTAYQEEIYALTQHSDAMVRMEAQIAMVYLHGYQGLAFFDHLEYPLNEWHQIKLLQLLASQPIPSPDMIKGWLISKNASVIQFALKLIREQHASQFQQDVIACLSHPDELVRSQAIACLGEIPSAPAALALRTHYTSENSKTLQHHILAELMKTGTSHDLPFLQQLRISPDEGVRFAVEKTIRYLQEQV</sequence>
<keyword evidence="3" id="KW-1185">Reference proteome</keyword>
<dbReference type="SUPFAM" id="SSF48371">
    <property type="entry name" value="ARM repeat"/>
    <property type="match status" value="1"/>
</dbReference>
<evidence type="ECO:0000256" key="1">
    <source>
        <dbReference type="SAM" id="Phobius"/>
    </source>
</evidence>
<dbReference type="Proteomes" id="UP001476807">
    <property type="component" value="Unassembled WGS sequence"/>
</dbReference>
<accession>A0ABV1RYL9</accession>
<reference evidence="2 3" key="1">
    <citation type="submission" date="2024-06" db="EMBL/GenBank/DDBJ databases">
        <title>Pontibacter populi HYL7-15.</title>
        <authorList>
            <person name="Kim M.K."/>
        </authorList>
    </citation>
    <scope>NUCLEOTIDE SEQUENCE [LARGE SCALE GENOMIC DNA]</scope>
    <source>
        <strain evidence="2 3">HYL7-15</strain>
    </source>
</reference>
<name>A0ABV1RYL9_9BACT</name>
<keyword evidence="1" id="KW-0472">Membrane</keyword>
<dbReference type="EMBL" id="JBEOKT010000025">
    <property type="protein sequence ID" value="MER2999491.1"/>
    <property type="molecule type" value="Genomic_DNA"/>
</dbReference>
<feature type="transmembrane region" description="Helical" evidence="1">
    <location>
        <begin position="20"/>
        <end position="44"/>
    </location>
</feature>
<dbReference type="InterPro" id="IPR011989">
    <property type="entry name" value="ARM-like"/>
</dbReference>
<dbReference type="Pfam" id="PF13646">
    <property type="entry name" value="HEAT_2"/>
    <property type="match status" value="1"/>
</dbReference>
<proteinExistence type="predicted"/>
<gene>
    <name evidence="2" type="ORF">ABS362_18210</name>
</gene>
<evidence type="ECO:0000313" key="2">
    <source>
        <dbReference type="EMBL" id="MER2999491.1"/>
    </source>
</evidence>
<evidence type="ECO:0000313" key="3">
    <source>
        <dbReference type="Proteomes" id="UP001476807"/>
    </source>
</evidence>
<dbReference type="RefSeq" id="WP_350414318.1">
    <property type="nucleotide sequence ID" value="NZ_JBEOKT010000025.1"/>
</dbReference>
<dbReference type="Gene3D" id="1.25.10.10">
    <property type="entry name" value="Leucine-rich Repeat Variant"/>
    <property type="match status" value="1"/>
</dbReference>
<organism evidence="2 3">
    <name type="scientific">Pontibacter populi</name>
    <dbReference type="NCBI Taxonomy" id="890055"/>
    <lineage>
        <taxon>Bacteria</taxon>
        <taxon>Pseudomonadati</taxon>
        <taxon>Bacteroidota</taxon>
        <taxon>Cytophagia</taxon>
        <taxon>Cytophagales</taxon>
        <taxon>Hymenobacteraceae</taxon>
        <taxon>Pontibacter</taxon>
    </lineage>
</organism>
<comment type="caution">
    <text evidence="2">The sequence shown here is derived from an EMBL/GenBank/DDBJ whole genome shotgun (WGS) entry which is preliminary data.</text>
</comment>
<keyword evidence="1" id="KW-0812">Transmembrane</keyword>